<evidence type="ECO:0000313" key="3">
    <source>
        <dbReference type="EMBL" id="MCW1916516.1"/>
    </source>
</evidence>
<evidence type="ECO:0008006" key="5">
    <source>
        <dbReference type="Google" id="ProtNLM"/>
    </source>
</evidence>
<dbReference type="RefSeq" id="WP_264516094.1">
    <property type="nucleotide sequence ID" value="NZ_JAPDDR010000016.1"/>
</dbReference>
<feature type="signal peptide" evidence="2">
    <location>
        <begin position="1"/>
        <end position="19"/>
    </location>
</feature>
<accession>A0ABT3GAH2</accession>
<gene>
    <name evidence="3" type="ORF">OJ996_23215</name>
</gene>
<dbReference type="InterPro" id="IPR045584">
    <property type="entry name" value="Pilin-like"/>
</dbReference>
<dbReference type="Proteomes" id="UP001165653">
    <property type="component" value="Unassembled WGS sequence"/>
</dbReference>
<organism evidence="3 4">
    <name type="scientific">Luteolibacter rhizosphaerae</name>
    <dbReference type="NCBI Taxonomy" id="2989719"/>
    <lineage>
        <taxon>Bacteria</taxon>
        <taxon>Pseudomonadati</taxon>
        <taxon>Verrucomicrobiota</taxon>
        <taxon>Verrucomicrobiia</taxon>
        <taxon>Verrucomicrobiales</taxon>
        <taxon>Verrucomicrobiaceae</taxon>
        <taxon>Luteolibacter</taxon>
    </lineage>
</organism>
<evidence type="ECO:0000313" key="4">
    <source>
        <dbReference type="Proteomes" id="UP001165653"/>
    </source>
</evidence>
<comment type="caution">
    <text evidence="3">The sequence shown here is derived from an EMBL/GenBank/DDBJ whole genome shotgun (WGS) entry which is preliminary data.</text>
</comment>
<keyword evidence="2" id="KW-0732">Signal</keyword>
<feature type="chain" id="PRO_5046508089" description="General secretion pathway protein G" evidence="2">
    <location>
        <begin position="20"/>
        <end position="128"/>
    </location>
</feature>
<dbReference type="SUPFAM" id="SSF54523">
    <property type="entry name" value="Pili subunits"/>
    <property type="match status" value="1"/>
</dbReference>
<reference evidence="3" key="1">
    <citation type="submission" date="2022-10" db="EMBL/GenBank/DDBJ databases">
        <title>Luteolibacter sp. GHJ8, whole genome shotgun sequencing project.</title>
        <authorList>
            <person name="Zhao G."/>
            <person name="Shen L."/>
        </authorList>
    </citation>
    <scope>NUCLEOTIDE SEQUENCE</scope>
    <source>
        <strain evidence="3">GHJ8</strain>
    </source>
</reference>
<proteinExistence type="predicted"/>
<protein>
    <recommendedName>
        <fullName evidence="5">General secretion pathway protein G</fullName>
    </recommendedName>
</protein>
<feature type="region of interest" description="Disordered" evidence="1">
    <location>
        <begin position="97"/>
        <end position="128"/>
    </location>
</feature>
<evidence type="ECO:0000256" key="2">
    <source>
        <dbReference type="SAM" id="SignalP"/>
    </source>
</evidence>
<dbReference type="Gene3D" id="3.30.700.10">
    <property type="entry name" value="Glycoprotein, Type 4 Pilin"/>
    <property type="match status" value="1"/>
</dbReference>
<name>A0ABT3GAH2_9BACT</name>
<dbReference type="EMBL" id="JAPDDR010000016">
    <property type="protein sequence ID" value="MCW1916516.1"/>
    <property type="molecule type" value="Genomic_DNA"/>
</dbReference>
<keyword evidence="4" id="KW-1185">Reference proteome</keyword>
<evidence type="ECO:0000256" key="1">
    <source>
        <dbReference type="SAM" id="MobiDB-lite"/>
    </source>
</evidence>
<sequence length="128" mass="14341">MKKLAFAALAILLCGVALKLRSWKAQMDADVRRTKNDTEAIRRAVLAYRDEDGVPLDSKSDPFRVLTLGDNVRQIPFLVPLDSGHWPGNRYSDPWGRPYAFDLSQPDNPQIRSFGPDGRQSADDIGGW</sequence>